<dbReference type="RefSeq" id="WP_145088254.1">
    <property type="nucleotide sequence ID" value="NZ_CP036274.1"/>
</dbReference>
<sequence precursor="true">MWISFRCYQPQQAFFFSLACLLAVATGAHADETIPAAQPTTRDASPDHQVVLRISGAMLNGMLDNKEIDRPIDIREDILGTAIQGKGRVVGHTHVNLVESGDAAKFVIHFHGEVHSRTTGYHGPAIIYSRAVTKFSASKLVVFKPGEGFVGQPTKVKATTASTLEGIASTRSGWLGRIVRRRAAQREAELRPQVTEIARRRAEQRIALGFEKTSEVRLAKLNKNLDNRSLAMVGLRTDSQGEANFTCCTTPRHLHIATKNCAGAATIELPDHHIVENVTCPIELWVHDSLVGERLSAGIDMLTTHLGSSDLVTTIAAAAEVLRGNSHPMHEHSTDSTSPLRVQKAGKWRVVQVAMPAAEVTSVVKAMQTQPTKTAKPVLATVAEKAAQIVAQQRDKVETSTATPPAPQPRTWTSGKYTADAEFVALEAGIVRLRRPSGVNTTIPLAKLSPNDQQWITSRLAQQ</sequence>
<dbReference type="AlphaFoldDB" id="A0A517YBB8"/>
<evidence type="ECO:0000256" key="1">
    <source>
        <dbReference type="SAM" id="MobiDB-lite"/>
    </source>
</evidence>
<evidence type="ECO:0000259" key="3">
    <source>
        <dbReference type="Pfam" id="PF03983"/>
    </source>
</evidence>
<dbReference type="EMBL" id="CP036274">
    <property type="protein sequence ID" value="QDU27412.1"/>
    <property type="molecule type" value="Genomic_DNA"/>
</dbReference>
<dbReference type="Pfam" id="PF03983">
    <property type="entry name" value="SHD1"/>
    <property type="match status" value="1"/>
</dbReference>
<accession>A0A517YBB8</accession>
<gene>
    <name evidence="4" type="ORF">ETAA8_24990</name>
</gene>
<dbReference type="Proteomes" id="UP000315017">
    <property type="component" value="Chromosome"/>
</dbReference>
<dbReference type="GO" id="GO:0042802">
    <property type="term" value="F:identical protein binding"/>
    <property type="evidence" value="ECO:0007669"/>
    <property type="project" value="InterPro"/>
</dbReference>
<evidence type="ECO:0000313" key="4">
    <source>
        <dbReference type="EMBL" id="QDU27412.1"/>
    </source>
</evidence>
<organism evidence="4 5">
    <name type="scientific">Anatilimnocola aggregata</name>
    <dbReference type="NCBI Taxonomy" id="2528021"/>
    <lineage>
        <taxon>Bacteria</taxon>
        <taxon>Pseudomonadati</taxon>
        <taxon>Planctomycetota</taxon>
        <taxon>Planctomycetia</taxon>
        <taxon>Pirellulales</taxon>
        <taxon>Pirellulaceae</taxon>
        <taxon>Anatilimnocola</taxon>
    </lineage>
</organism>
<reference evidence="4 5" key="1">
    <citation type="submission" date="2019-02" db="EMBL/GenBank/DDBJ databases">
        <title>Deep-cultivation of Planctomycetes and their phenomic and genomic characterization uncovers novel biology.</title>
        <authorList>
            <person name="Wiegand S."/>
            <person name="Jogler M."/>
            <person name="Boedeker C."/>
            <person name="Pinto D."/>
            <person name="Vollmers J."/>
            <person name="Rivas-Marin E."/>
            <person name="Kohn T."/>
            <person name="Peeters S.H."/>
            <person name="Heuer A."/>
            <person name="Rast P."/>
            <person name="Oberbeckmann S."/>
            <person name="Bunk B."/>
            <person name="Jeske O."/>
            <person name="Meyerdierks A."/>
            <person name="Storesund J.E."/>
            <person name="Kallscheuer N."/>
            <person name="Luecker S."/>
            <person name="Lage O.M."/>
            <person name="Pohl T."/>
            <person name="Merkel B.J."/>
            <person name="Hornburger P."/>
            <person name="Mueller R.-W."/>
            <person name="Bruemmer F."/>
            <person name="Labrenz M."/>
            <person name="Spormann A.M."/>
            <person name="Op den Camp H."/>
            <person name="Overmann J."/>
            <person name="Amann R."/>
            <person name="Jetten M.S.M."/>
            <person name="Mascher T."/>
            <person name="Medema M.H."/>
            <person name="Devos D.P."/>
            <person name="Kaster A.-K."/>
            <person name="Ovreas L."/>
            <person name="Rohde M."/>
            <person name="Galperin M.Y."/>
            <person name="Jogler C."/>
        </authorList>
    </citation>
    <scope>NUCLEOTIDE SEQUENCE [LARGE SCALE GENOMIC DNA]</scope>
    <source>
        <strain evidence="4 5">ETA_A8</strain>
    </source>
</reference>
<feature type="domain" description="SLA1 homology" evidence="3">
    <location>
        <begin position="402"/>
        <end position="458"/>
    </location>
</feature>
<dbReference type="GO" id="GO:0030674">
    <property type="term" value="F:protein-macromolecule adaptor activity"/>
    <property type="evidence" value="ECO:0007669"/>
    <property type="project" value="InterPro"/>
</dbReference>
<evidence type="ECO:0000313" key="5">
    <source>
        <dbReference type="Proteomes" id="UP000315017"/>
    </source>
</evidence>
<keyword evidence="2" id="KW-0732">Signal</keyword>
<dbReference type="Gene3D" id="2.30.30.700">
    <property type="entry name" value="SLA1 homology domain 1"/>
    <property type="match status" value="1"/>
</dbReference>
<feature type="chain" id="PRO_5021868032" description="SLA1 homology domain-containing protein" evidence="2">
    <location>
        <begin position="31"/>
        <end position="463"/>
    </location>
</feature>
<name>A0A517YBB8_9BACT</name>
<dbReference type="OrthoDB" id="245674at2"/>
<dbReference type="PROSITE" id="PS51257">
    <property type="entry name" value="PROKAR_LIPOPROTEIN"/>
    <property type="match status" value="1"/>
</dbReference>
<evidence type="ECO:0000256" key="2">
    <source>
        <dbReference type="SAM" id="SignalP"/>
    </source>
</evidence>
<keyword evidence="5" id="KW-1185">Reference proteome</keyword>
<dbReference type="InterPro" id="IPR007131">
    <property type="entry name" value="SHD1"/>
</dbReference>
<dbReference type="KEGG" id="aagg:ETAA8_24990"/>
<feature type="signal peptide" evidence="2">
    <location>
        <begin position="1"/>
        <end position="30"/>
    </location>
</feature>
<dbReference type="GO" id="GO:0043130">
    <property type="term" value="F:ubiquitin binding"/>
    <property type="evidence" value="ECO:0007669"/>
    <property type="project" value="InterPro"/>
</dbReference>
<proteinExistence type="predicted"/>
<dbReference type="GO" id="GO:0008092">
    <property type="term" value="F:cytoskeletal protein binding"/>
    <property type="evidence" value="ECO:0007669"/>
    <property type="project" value="InterPro"/>
</dbReference>
<feature type="region of interest" description="Disordered" evidence="1">
    <location>
        <begin position="393"/>
        <end position="414"/>
    </location>
</feature>
<protein>
    <recommendedName>
        <fullName evidence="3">SLA1 homology domain-containing protein</fullName>
    </recommendedName>
</protein>